<gene>
    <name evidence="1" type="ORF">SAMN05216361_1506</name>
</gene>
<dbReference type="RefSeq" id="WP_073321034.1">
    <property type="nucleotide sequence ID" value="NZ_FQWD01000002.1"/>
</dbReference>
<name>A0A1M5HKI6_9ALTE</name>
<evidence type="ECO:0000313" key="1">
    <source>
        <dbReference type="EMBL" id="SHG16342.1"/>
    </source>
</evidence>
<keyword evidence="2" id="KW-1185">Reference proteome</keyword>
<dbReference type="EMBL" id="FQWD01000002">
    <property type="protein sequence ID" value="SHG16342.1"/>
    <property type="molecule type" value="Genomic_DNA"/>
</dbReference>
<dbReference type="AlphaFoldDB" id="A0A1M5HKI6"/>
<accession>A0A1M5HKI6</accession>
<dbReference type="Proteomes" id="UP000184520">
    <property type="component" value="Unassembled WGS sequence"/>
</dbReference>
<protein>
    <submittedName>
        <fullName evidence="1">Uncharacterized protein</fullName>
    </submittedName>
</protein>
<organism evidence="1 2">
    <name type="scientific">Marisediminitalea aggregata</name>
    <dbReference type="NCBI Taxonomy" id="634436"/>
    <lineage>
        <taxon>Bacteria</taxon>
        <taxon>Pseudomonadati</taxon>
        <taxon>Pseudomonadota</taxon>
        <taxon>Gammaproteobacteria</taxon>
        <taxon>Alteromonadales</taxon>
        <taxon>Alteromonadaceae</taxon>
        <taxon>Marisediminitalea</taxon>
    </lineage>
</organism>
<evidence type="ECO:0000313" key="2">
    <source>
        <dbReference type="Proteomes" id="UP000184520"/>
    </source>
</evidence>
<sequence length="231" mass="26659">MFTKEYIDSLPKDPLLALSKVTDKTLDFWDDIPPNSELNNIDFFLEAYAISNGLIEHLPEIRRYSPNLNEHQEKILDNLIVYFKNLKVDISKKLISIKTAHLTEKYSALLGNSFSYEFSEGDLKRIQELINQLRDHVTSSDYFDENHKTRLLSRLEKLQSELHKKMPDLDRFWGLIGDAGVAIGKLGKDAKPFVKRIKEISDIIWRTQSRAEELPSDTPMDLLSSSDDSET</sequence>
<dbReference type="OrthoDB" id="5919048at2"/>
<reference evidence="2" key="1">
    <citation type="submission" date="2016-11" db="EMBL/GenBank/DDBJ databases">
        <authorList>
            <person name="Varghese N."/>
            <person name="Submissions S."/>
        </authorList>
    </citation>
    <scope>NUCLEOTIDE SEQUENCE [LARGE SCALE GENOMIC DNA]</scope>
    <source>
        <strain evidence="2">CGMCC 1.8995</strain>
    </source>
</reference>
<proteinExistence type="predicted"/>